<dbReference type="InterPro" id="IPR012675">
    <property type="entry name" value="Beta-grasp_dom_sf"/>
</dbReference>
<keyword evidence="1" id="KW-0001">2Fe-2S</keyword>
<protein>
    <submittedName>
        <fullName evidence="5">Xanthine dehydrogenase, iron-sulfur subunit</fullName>
    </submittedName>
</protein>
<dbReference type="PANTHER" id="PTHR44379">
    <property type="entry name" value="OXIDOREDUCTASE WITH IRON-SULFUR SUBUNIT"/>
    <property type="match status" value="1"/>
</dbReference>
<keyword evidence="2" id="KW-0479">Metal-binding</keyword>
<gene>
    <name evidence="5" type="ordered locus">BATR1942_14145</name>
</gene>
<evidence type="ECO:0000313" key="5">
    <source>
        <dbReference type="EMBL" id="ADP33751.1"/>
    </source>
</evidence>
<organism evidence="5 6">
    <name type="scientific">Bacillus atrophaeus (strain 1942)</name>
    <dbReference type="NCBI Taxonomy" id="720555"/>
    <lineage>
        <taxon>Bacteria</taxon>
        <taxon>Bacillati</taxon>
        <taxon>Bacillota</taxon>
        <taxon>Bacilli</taxon>
        <taxon>Bacillales</taxon>
        <taxon>Bacillaceae</taxon>
        <taxon>Bacillus</taxon>
    </lineage>
</organism>
<evidence type="ECO:0000256" key="2">
    <source>
        <dbReference type="ARBA" id="ARBA00022723"/>
    </source>
</evidence>
<keyword evidence="4" id="KW-0411">Iron-sulfur</keyword>
<sequence length="131" mass="14608">MERDLEAAPSARISDLLHTGIQLTGTKISWGIGWCGACSILLDGKLVNACMTMAYRAEERLLTTIEGLQKEELDVCQTAFRRRRLPMRLLHSGDDDCPQDAVSGKYLIPQMKKSQKGCWETYAAAQDMARS</sequence>
<dbReference type="InterPro" id="IPR036010">
    <property type="entry name" value="2Fe-2S_ferredoxin-like_sf"/>
</dbReference>
<dbReference type="SUPFAM" id="SSF54292">
    <property type="entry name" value="2Fe-2S ferredoxin-like"/>
    <property type="match status" value="1"/>
</dbReference>
<evidence type="ECO:0000256" key="1">
    <source>
        <dbReference type="ARBA" id="ARBA00022714"/>
    </source>
</evidence>
<dbReference type="PANTHER" id="PTHR44379:SF7">
    <property type="entry name" value="XANTHINE DEHYDROGENASE SUBUNIT E-RELATED"/>
    <property type="match status" value="1"/>
</dbReference>
<evidence type="ECO:0000256" key="3">
    <source>
        <dbReference type="ARBA" id="ARBA00023004"/>
    </source>
</evidence>
<evidence type="ECO:0000256" key="4">
    <source>
        <dbReference type="ARBA" id="ARBA00023014"/>
    </source>
</evidence>
<accession>A0ABM5M0R9</accession>
<dbReference type="EMBL" id="CP002207">
    <property type="protein sequence ID" value="ADP33751.1"/>
    <property type="molecule type" value="Genomic_DNA"/>
</dbReference>
<reference evidence="5 6" key="1">
    <citation type="journal article" date="2011" name="Front. Microbiol.">
        <title>Genomic signatures of strain selection and enhancement in Bacillus atrophaeus var. globigii, a historical biowarfare simulant.</title>
        <authorList>
            <person name="Gibbons H.S."/>
            <person name="Broomall S.M."/>
            <person name="McNew L.A."/>
            <person name="Daligault H."/>
            <person name="Chapman C."/>
            <person name="Bruce D."/>
            <person name="Karavis M."/>
            <person name="Krepps M."/>
            <person name="McGregor P.A."/>
            <person name="Hong C."/>
            <person name="Park K.H."/>
            <person name="Akmal A."/>
            <person name="Feldman A."/>
            <person name="Lin J.S."/>
            <person name="Chang W.E."/>
            <person name="Higgs B.W."/>
            <person name="Demirev P."/>
            <person name="Lindquist J."/>
            <person name="Liem A."/>
            <person name="Fochler E."/>
            <person name="Read T.D."/>
            <person name="Tapia R."/>
            <person name="Johnson S."/>
            <person name="Bishop-Lilly K.A."/>
            <person name="Detter C."/>
            <person name="Han C."/>
            <person name="Sozhamannan S."/>
            <person name="Rosenzweig C.N."/>
            <person name="Skowronski E.W."/>
        </authorList>
    </citation>
    <scope>NUCLEOTIDE SEQUENCE [LARGE SCALE GENOMIC DNA]</scope>
    <source>
        <strain evidence="5 6">1942</strain>
    </source>
</reference>
<proteinExistence type="predicted"/>
<dbReference type="InterPro" id="IPR051452">
    <property type="entry name" value="Diverse_Oxidoreductases"/>
</dbReference>
<dbReference type="Proteomes" id="UP000006867">
    <property type="component" value="Chromosome"/>
</dbReference>
<name>A0ABM5M0R9_BACA1</name>
<dbReference type="Gene3D" id="3.10.20.30">
    <property type="match status" value="1"/>
</dbReference>
<evidence type="ECO:0000313" key="6">
    <source>
        <dbReference type="Proteomes" id="UP000006867"/>
    </source>
</evidence>
<keyword evidence="3" id="KW-0408">Iron</keyword>
<keyword evidence="6" id="KW-1185">Reference proteome</keyword>